<organism evidence="1 2">
    <name type="scientific">Alicyclobacillus dauci</name>
    <dbReference type="NCBI Taxonomy" id="1475485"/>
    <lineage>
        <taxon>Bacteria</taxon>
        <taxon>Bacillati</taxon>
        <taxon>Bacillota</taxon>
        <taxon>Bacilli</taxon>
        <taxon>Bacillales</taxon>
        <taxon>Alicyclobacillaceae</taxon>
        <taxon>Alicyclobacillus</taxon>
    </lineage>
</organism>
<accession>A0ABY6Z7L7</accession>
<proteinExistence type="predicted"/>
<evidence type="ECO:0008006" key="3">
    <source>
        <dbReference type="Google" id="ProtNLM"/>
    </source>
</evidence>
<name>A0ABY6Z7L7_9BACL</name>
<dbReference type="EMBL" id="CP104064">
    <property type="protein sequence ID" value="WAH38683.1"/>
    <property type="molecule type" value="Genomic_DNA"/>
</dbReference>
<reference evidence="1" key="1">
    <citation type="submission" date="2022-08" db="EMBL/GenBank/DDBJ databases">
        <title>Alicyclobacillus dauci DSM2870, complete genome.</title>
        <authorList>
            <person name="Wang Q."/>
            <person name="Cai R."/>
            <person name="Wang Z."/>
        </authorList>
    </citation>
    <scope>NUCLEOTIDE SEQUENCE</scope>
    <source>
        <strain evidence="1">DSM 28700</strain>
    </source>
</reference>
<evidence type="ECO:0000313" key="2">
    <source>
        <dbReference type="Proteomes" id="UP001164803"/>
    </source>
</evidence>
<dbReference type="Proteomes" id="UP001164803">
    <property type="component" value="Chromosome"/>
</dbReference>
<evidence type="ECO:0000313" key="1">
    <source>
        <dbReference type="EMBL" id="WAH38683.1"/>
    </source>
</evidence>
<dbReference type="RefSeq" id="WP_268046269.1">
    <property type="nucleotide sequence ID" value="NZ_CP104064.1"/>
</dbReference>
<sequence>MRNQAEWYLLHRIEFLQNRLDKLRRGLSKEPSKVDFEDLREFLETRGRVKELENILEHLSDWQ</sequence>
<protein>
    <recommendedName>
        <fullName evidence="3">Fur-regulated basic protein A</fullName>
    </recommendedName>
</protein>
<keyword evidence="2" id="KW-1185">Reference proteome</keyword>
<gene>
    <name evidence="1" type="ORF">NZD86_09465</name>
</gene>